<dbReference type="GO" id="GO:0071897">
    <property type="term" value="P:DNA biosynthetic process"/>
    <property type="evidence" value="ECO:0007669"/>
    <property type="project" value="UniProtKB-ARBA"/>
</dbReference>
<dbReference type="EMBL" id="BPLQ01006940">
    <property type="protein sequence ID" value="GIY26361.1"/>
    <property type="molecule type" value="Genomic_DNA"/>
</dbReference>
<gene>
    <name evidence="1" type="ORF">CDAR_569691</name>
</gene>
<dbReference type="AlphaFoldDB" id="A0AAV4RZV7"/>
<reference evidence="1 2" key="1">
    <citation type="submission" date="2021-06" db="EMBL/GenBank/DDBJ databases">
        <title>Caerostris darwini draft genome.</title>
        <authorList>
            <person name="Kono N."/>
            <person name="Arakawa K."/>
        </authorList>
    </citation>
    <scope>NUCLEOTIDE SEQUENCE [LARGE SCALE GENOMIC DNA]</scope>
</reference>
<evidence type="ECO:0000313" key="1">
    <source>
        <dbReference type="EMBL" id="GIY26361.1"/>
    </source>
</evidence>
<name>A0AAV4RZV7_9ARAC</name>
<dbReference type="InterPro" id="IPR043502">
    <property type="entry name" value="DNA/RNA_pol_sf"/>
</dbReference>
<organism evidence="1 2">
    <name type="scientific">Caerostris darwini</name>
    <dbReference type="NCBI Taxonomy" id="1538125"/>
    <lineage>
        <taxon>Eukaryota</taxon>
        <taxon>Metazoa</taxon>
        <taxon>Ecdysozoa</taxon>
        <taxon>Arthropoda</taxon>
        <taxon>Chelicerata</taxon>
        <taxon>Arachnida</taxon>
        <taxon>Araneae</taxon>
        <taxon>Araneomorphae</taxon>
        <taxon>Entelegynae</taxon>
        <taxon>Araneoidea</taxon>
        <taxon>Araneidae</taxon>
        <taxon>Caerostris</taxon>
    </lineage>
</organism>
<evidence type="ECO:0000313" key="2">
    <source>
        <dbReference type="Proteomes" id="UP001054837"/>
    </source>
</evidence>
<sequence length="117" mass="13705">MLAHFLKLKNSKKISQFKVCSTIDLKSAYHQIPIKVSEKVFTEFEADGKFFQISKQNHYSIEKETYAIVKFLRYWRCNWKSDRGGVNVYRPTRITGTQVPKAILQTFILRNGDSPKE</sequence>
<comment type="caution">
    <text evidence="1">The sequence shown here is derived from an EMBL/GenBank/DDBJ whole genome shotgun (WGS) entry which is preliminary data.</text>
</comment>
<accession>A0AAV4RZV7</accession>
<evidence type="ECO:0008006" key="3">
    <source>
        <dbReference type="Google" id="ProtNLM"/>
    </source>
</evidence>
<dbReference type="SUPFAM" id="SSF56672">
    <property type="entry name" value="DNA/RNA polymerases"/>
    <property type="match status" value="1"/>
</dbReference>
<dbReference type="Proteomes" id="UP001054837">
    <property type="component" value="Unassembled WGS sequence"/>
</dbReference>
<protein>
    <recommendedName>
        <fullName evidence="3">Reverse transcriptase domain-containing protein</fullName>
    </recommendedName>
</protein>
<proteinExistence type="predicted"/>
<keyword evidence="2" id="KW-1185">Reference proteome</keyword>